<dbReference type="Pfam" id="PF00072">
    <property type="entry name" value="Response_reg"/>
    <property type="match status" value="1"/>
</dbReference>
<dbReference type="InterPro" id="IPR005467">
    <property type="entry name" value="His_kinase_dom"/>
</dbReference>
<accession>A0ABX8JI76</accession>
<evidence type="ECO:0000256" key="2">
    <source>
        <dbReference type="ARBA" id="ARBA00012438"/>
    </source>
</evidence>
<keyword evidence="3 4" id="KW-0597">Phosphoprotein</keyword>
<dbReference type="InterPro" id="IPR003594">
    <property type="entry name" value="HATPase_dom"/>
</dbReference>
<dbReference type="PANTHER" id="PTHR43547">
    <property type="entry name" value="TWO-COMPONENT HISTIDINE KINASE"/>
    <property type="match status" value="1"/>
</dbReference>
<feature type="modified residue" description="4-aspartylphosphate" evidence="4">
    <location>
        <position position="61"/>
    </location>
</feature>
<dbReference type="SMART" id="SM00388">
    <property type="entry name" value="HisKA"/>
    <property type="match status" value="1"/>
</dbReference>
<feature type="coiled-coil region" evidence="5">
    <location>
        <begin position="134"/>
        <end position="164"/>
    </location>
</feature>
<keyword evidence="8" id="KW-0808">Transferase</keyword>
<reference evidence="8 9" key="1">
    <citation type="submission" date="2021-06" db="EMBL/GenBank/DDBJ databases">
        <title>Gemonas diversity in paddy soil.</title>
        <authorList>
            <person name="Liu G."/>
        </authorList>
    </citation>
    <scope>NUCLEOTIDE SEQUENCE [LARGE SCALE GENOMIC DNA]</scope>
    <source>
        <strain evidence="8 9">RG10</strain>
    </source>
</reference>
<dbReference type="EMBL" id="CP076723">
    <property type="protein sequence ID" value="QWV95175.1"/>
    <property type="molecule type" value="Genomic_DNA"/>
</dbReference>
<dbReference type="PROSITE" id="PS50110">
    <property type="entry name" value="RESPONSE_REGULATORY"/>
    <property type="match status" value="1"/>
</dbReference>
<dbReference type="PROSITE" id="PS50109">
    <property type="entry name" value="HIS_KIN"/>
    <property type="match status" value="1"/>
</dbReference>
<dbReference type="RefSeq" id="WP_216801876.1">
    <property type="nucleotide sequence ID" value="NZ_CP076723.1"/>
</dbReference>
<evidence type="ECO:0000256" key="1">
    <source>
        <dbReference type="ARBA" id="ARBA00000085"/>
    </source>
</evidence>
<dbReference type="Proteomes" id="UP000683557">
    <property type="component" value="Chromosome"/>
</dbReference>
<dbReference type="PANTHER" id="PTHR43547:SF2">
    <property type="entry name" value="HYBRID SIGNAL TRANSDUCTION HISTIDINE KINASE C"/>
    <property type="match status" value="1"/>
</dbReference>
<dbReference type="SMART" id="SM00387">
    <property type="entry name" value="HATPase_c"/>
    <property type="match status" value="1"/>
</dbReference>
<feature type="domain" description="Response regulatory" evidence="7">
    <location>
        <begin position="12"/>
        <end position="128"/>
    </location>
</feature>
<evidence type="ECO:0000256" key="5">
    <source>
        <dbReference type="SAM" id="Coils"/>
    </source>
</evidence>
<dbReference type="CDD" id="cd00075">
    <property type="entry name" value="HATPase"/>
    <property type="match status" value="1"/>
</dbReference>
<dbReference type="Pfam" id="PF02518">
    <property type="entry name" value="HATPase_c"/>
    <property type="match status" value="1"/>
</dbReference>
<dbReference type="GO" id="GO:0016301">
    <property type="term" value="F:kinase activity"/>
    <property type="evidence" value="ECO:0007669"/>
    <property type="project" value="UniProtKB-KW"/>
</dbReference>
<feature type="domain" description="Histidine kinase" evidence="6">
    <location>
        <begin position="164"/>
        <end position="382"/>
    </location>
</feature>
<keyword evidence="5" id="KW-0175">Coiled coil</keyword>
<dbReference type="SMART" id="SM00448">
    <property type="entry name" value="REC"/>
    <property type="match status" value="1"/>
</dbReference>
<dbReference type="InterPro" id="IPR001789">
    <property type="entry name" value="Sig_transdc_resp-reg_receiver"/>
</dbReference>
<dbReference type="EC" id="2.7.13.3" evidence="2"/>
<proteinExistence type="predicted"/>
<evidence type="ECO:0000313" key="8">
    <source>
        <dbReference type="EMBL" id="QWV95175.1"/>
    </source>
</evidence>
<evidence type="ECO:0000259" key="6">
    <source>
        <dbReference type="PROSITE" id="PS50109"/>
    </source>
</evidence>
<keyword evidence="8" id="KW-0418">Kinase</keyword>
<dbReference type="CDD" id="cd19920">
    <property type="entry name" value="REC_PA4781-like"/>
    <property type="match status" value="1"/>
</dbReference>
<organism evidence="8 9">
    <name type="scientific">Geomonas oryzisoli</name>
    <dbReference type="NCBI Taxonomy" id="2847992"/>
    <lineage>
        <taxon>Bacteria</taxon>
        <taxon>Pseudomonadati</taxon>
        <taxon>Thermodesulfobacteriota</taxon>
        <taxon>Desulfuromonadia</taxon>
        <taxon>Geobacterales</taxon>
        <taxon>Geobacteraceae</taxon>
        <taxon>Geomonas</taxon>
    </lineage>
</organism>
<dbReference type="Pfam" id="PF00512">
    <property type="entry name" value="HisKA"/>
    <property type="match status" value="1"/>
</dbReference>
<keyword evidence="9" id="KW-1185">Reference proteome</keyword>
<comment type="catalytic activity">
    <reaction evidence="1">
        <text>ATP + protein L-histidine = ADP + protein N-phospho-L-histidine.</text>
        <dbReference type="EC" id="2.7.13.3"/>
    </reaction>
</comment>
<protein>
    <recommendedName>
        <fullName evidence="2">histidine kinase</fullName>
        <ecNumber evidence="2">2.7.13.3</ecNumber>
    </recommendedName>
</protein>
<dbReference type="CDD" id="cd00082">
    <property type="entry name" value="HisKA"/>
    <property type="match status" value="1"/>
</dbReference>
<evidence type="ECO:0000256" key="4">
    <source>
        <dbReference type="PROSITE-ProRule" id="PRU00169"/>
    </source>
</evidence>
<dbReference type="InterPro" id="IPR003661">
    <property type="entry name" value="HisK_dim/P_dom"/>
</dbReference>
<name>A0ABX8JI76_9BACT</name>
<evidence type="ECO:0000256" key="3">
    <source>
        <dbReference type="ARBA" id="ARBA00022553"/>
    </source>
</evidence>
<evidence type="ECO:0000313" key="9">
    <source>
        <dbReference type="Proteomes" id="UP000683557"/>
    </source>
</evidence>
<evidence type="ECO:0000259" key="7">
    <source>
        <dbReference type="PROSITE" id="PS50110"/>
    </source>
</evidence>
<sequence>MESIPISSRTSDILIVDDQPANLQVLSEILKSNGFKVRPVPSGRLALGAAEKEPPDLILLDIMMPEMDGYELCRRLKEMPLLSHIPVIFISALDETVDKIAGFRAGGVDYIAKPFEAEEVLARVRAHLALRQYQDSLQEQNRLIEQNYDRLQELEKMRDQLTHMIVHDMRNLLTGVGASLLMLQKDLAEKLDDRSNRLLNSAAVCARELSDMCNNLLDVSKLEENQMQLNLSECGLLELSRAALEKLRPVVQNRSVSIPPANQELLVFADRDILLRIIFNLLHNALKFTDSDGVIAIALQGTEALVRYSVTDNGPGIPCEFREKIFQKFGQVNCTKYKRNLCSTGLGLTFCKLAAEAHHGRIWVESEAGVGSTFHLELPINREHP</sequence>
<gene>
    <name evidence="8" type="ORF">KP004_08355</name>
</gene>